<dbReference type="PANTHER" id="PTHR44591">
    <property type="entry name" value="STRESS RESPONSE REGULATOR PROTEIN 1"/>
    <property type="match status" value="1"/>
</dbReference>
<evidence type="ECO:0000259" key="3">
    <source>
        <dbReference type="PROSITE" id="PS50110"/>
    </source>
</evidence>
<dbReference type="InterPro" id="IPR001789">
    <property type="entry name" value="Sig_transdc_resp-reg_receiver"/>
</dbReference>
<name>A0A8A4TV98_SULCO</name>
<dbReference type="KEGG" id="scor:J3U87_11555"/>
<dbReference type="Gene3D" id="3.40.50.2300">
    <property type="match status" value="1"/>
</dbReference>
<organism evidence="4 5">
    <name type="scientific">Sulfidibacter corallicola</name>
    <dbReference type="NCBI Taxonomy" id="2818388"/>
    <lineage>
        <taxon>Bacteria</taxon>
        <taxon>Pseudomonadati</taxon>
        <taxon>Acidobacteriota</taxon>
        <taxon>Holophagae</taxon>
        <taxon>Acanthopleuribacterales</taxon>
        <taxon>Acanthopleuribacteraceae</taxon>
        <taxon>Sulfidibacter</taxon>
    </lineage>
</organism>
<dbReference type="InterPro" id="IPR011006">
    <property type="entry name" value="CheY-like_superfamily"/>
</dbReference>
<dbReference type="RefSeq" id="WP_237383185.1">
    <property type="nucleotide sequence ID" value="NZ_CP071793.1"/>
</dbReference>
<evidence type="ECO:0000256" key="1">
    <source>
        <dbReference type="ARBA" id="ARBA00022553"/>
    </source>
</evidence>
<dbReference type="Proteomes" id="UP000663929">
    <property type="component" value="Chromosome"/>
</dbReference>
<dbReference type="AlphaFoldDB" id="A0A8A4TV98"/>
<protein>
    <submittedName>
        <fullName evidence="4">Response regulator</fullName>
    </submittedName>
</protein>
<dbReference type="PANTHER" id="PTHR44591:SF3">
    <property type="entry name" value="RESPONSE REGULATORY DOMAIN-CONTAINING PROTEIN"/>
    <property type="match status" value="1"/>
</dbReference>
<dbReference type="GO" id="GO:0000160">
    <property type="term" value="P:phosphorelay signal transduction system"/>
    <property type="evidence" value="ECO:0007669"/>
    <property type="project" value="InterPro"/>
</dbReference>
<feature type="domain" description="Response regulatory" evidence="3">
    <location>
        <begin position="6"/>
        <end position="160"/>
    </location>
</feature>
<proteinExistence type="predicted"/>
<feature type="modified residue" description="4-aspartylphosphate" evidence="2">
    <location>
        <position position="91"/>
    </location>
</feature>
<accession>A0A8A4TV98</accession>
<dbReference type="SUPFAM" id="SSF52172">
    <property type="entry name" value="CheY-like"/>
    <property type="match status" value="1"/>
</dbReference>
<keyword evidence="1 2" id="KW-0597">Phosphoprotein</keyword>
<dbReference type="PROSITE" id="PS50110">
    <property type="entry name" value="RESPONSE_REGULATORY"/>
    <property type="match status" value="1"/>
</dbReference>
<sequence>MQFCNRILIVDDTKEIHEDFHKILNTSKFTVNEDLKQIERQLFEDEEFHSPGFDAGKIVYRLDSAFQGQQAIDMADQAAAENDPYALIFMDVRMPPGLNGVETMERIWENHPMIEMVIVTAYSDYSWEQILDRVGTTDRLMFLRKPFDQVSVKQMALALTKKYTLNIKVRGKIDRIQKEIHQRNEQLERMLSELKILE</sequence>
<gene>
    <name evidence="4" type="ORF">J3U87_11555</name>
</gene>
<evidence type="ECO:0000313" key="4">
    <source>
        <dbReference type="EMBL" id="QTD53088.1"/>
    </source>
</evidence>
<dbReference type="InterPro" id="IPR050595">
    <property type="entry name" value="Bact_response_regulator"/>
</dbReference>
<reference evidence="4" key="1">
    <citation type="submission" date="2021-03" db="EMBL/GenBank/DDBJ databases">
        <title>Acanthopleuribacteraceae sp. M133.</title>
        <authorList>
            <person name="Wang G."/>
        </authorList>
    </citation>
    <scope>NUCLEOTIDE SEQUENCE</scope>
    <source>
        <strain evidence="4">M133</strain>
    </source>
</reference>
<dbReference type="EMBL" id="CP071793">
    <property type="protein sequence ID" value="QTD53088.1"/>
    <property type="molecule type" value="Genomic_DNA"/>
</dbReference>
<dbReference type="Pfam" id="PF00072">
    <property type="entry name" value="Response_reg"/>
    <property type="match status" value="1"/>
</dbReference>
<keyword evidence="5" id="KW-1185">Reference proteome</keyword>
<evidence type="ECO:0000313" key="5">
    <source>
        <dbReference type="Proteomes" id="UP000663929"/>
    </source>
</evidence>
<evidence type="ECO:0000256" key="2">
    <source>
        <dbReference type="PROSITE-ProRule" id="PRU00169"/>
    </source>
</evidence>